<dbReference type="GO" id="GO:0043565">
    <property type="term" value="F:sequence-specific DNA binding"/>
    <property type="evidence" value="ECO:0007669"/>
    <property type="project" value="InterPro"/>
</dbReference>
<dbReference type="PANTHER" id="PTHR47893">
    <property type="entry name" value="REGULATORY PROTEIN PCHR"/>
    <property type="match status" value="1"/>
</dbReference>
<keyword evidence="1" id="KW-0805">Transcription regulation</keyword>
<dbReference type="GO" id="GO:0003700">
    <property type="term" value="F:DNA-binding transcription factor activity"/>
    <property type="evidence" value="ECO:0007669"/>
    <property type="project" value="InterPro"/>
</dbReference>
<dbReference type="SMART" id="SM00342">
    <property type="entry name" value="HTH_ARAC"/>
    <property type="match status" value="1"/>
</dbReference>
<dbReference type="EMBL" id="AAAATI010000029">
    <property type="protein sequence ID" value="EAA1979683.1"/>
    <property type="molecule type" value="Genomic_DNA"/>
</dbReference>
<evidence type="ECO:0000313" key="4">
    <source>
        <dbReference type="EMBL" id="EAA1979683.1"/>
    </source>
</evidence>
<dbReference type="PROSITE" id="PS01124">
    <property type="entry name" value="HTH_ARAC_FAMILY_2"/>
    <property type="match status" value="1"/>
</dbReference>
<comment type="caution">
    <text evidence="4">The sequence shown here is derived from an EMBL/GenBank/DDBJ whole genome shotgun (WGS) entry which is preliminary data.</text>
</comment>
<evidence type="ECO:0000256" key="3">
    <source>
        <dbReference type="ARBA" id="ARBA00023163"/>
    </source>
</evidence>
<evidence type="ECO:0000256" key="1">
    <source>
        <dbReference type="ARBA" id="ARBA00023015"/>
    </source>
</evidence>
<gene>
    <name evidence="4" type="ORF">DM051_20850</name>
</gene>
<dbReference type="InterPro" id="IPR053142">
    <property type="entry name" value="PchR_regulatory_protein"/>
</dbReference>
<evidence type="ECO:0000256" key="2">
    <source>
        <dbReference type="ARBA" id="ARBA00023125"/>
    </source>
</evidence>
<dbReference type="InterPro" id="IPR018060">
    <property type="entry name" value="HTH_AraC"/>
</dbReference>
<organism evidence="4">
    <name type="scientific">Salmonella enterica I</name>
    <dbReference type="NCBI Taxonomy" id="59201"/>
    <lineage>
        <taxon>Bacteria</taxon>
        <taxon>Pseudomonadati</taxon>
        <taxon>Pseudomonadota</taxon>
        <taxon>Gammaproteobacteria</taxon>
        <taxon>Enterobacterales</taxon>
        <taxon>Enterobacteriaceae</taxon>
        <taxon>Salmonella</taxon>
    </lineage>
</organism>
<proteinExistence type="predicted"/>
<keyword evidence="3" id="KW-0804">Transcription</keyword>
<keyword evidence="2" id="KW-0238">DNA-binding</keyword>
<dbReference type="Proteomes" id="UP000839671">
    <property type="component" value="Unassembled WGS sequence"/>
</dbReference>
<reference evidence="4" key="1">
    <citation type="submission" date="2018-06" db="EMBL/GenBank/DDBJ databases">
        <authorList>
            <person name="Ashton P.M."/>
            <person name="Dallman T."/>
            <person name="Nair S."/>
            <person name="De Pinna E."/>
            <person name="Peters T."/>
            <person name="Grant K."/>
        </authorList>
    </citation>
    <scope>NUCLEOTIDE SEQUENCE [LARGE SCALE GENOMIC DNA]</scope>
    <source>
        <strain evidence="4">310211</strain>
    </source>
</reference>
<dbReference type="SUPFAM" id="SSF46689">
    <property type="entry name" value="Homeodomain-like"/>
    <property type="match status" value="1"/>
</dbReference>
<dbReference type="PANTHER" id="PTHR47893:SF1">
    <property type="entry name" value="REGULATORY PROTEIN PCHR"/>
    <property type="match status" value="1"/>
</dbReference>
<dbReference type="PRINTS" id="PR00032">
    <property type="entry name" value="HTHARAC"/>
</dbReference>
<dbReference type="InterPro" id="IPR009057">
    <property type="entry name" value="Homeodomain-like_sf"/>
</dbReference>
<dbReference type="Gene3D" id="1.10.10.60">
    <property type="entry name" value="Homeodomain-like"/>
    <property type="match status" value="1"/>
</dbReference>
<dbReference type="InterPro" id="IPR020449">
    <property type="entry name" value="Tscrpt_reg_AraC-type_HTH"/>
</dbReference>
<name>A0A3T7S348_SALET</name>
<dbReference type="AlphaFoldDB" id="A0A3T7S348"/>
<protein>
    <submittedName>
        <fullName evidence="4">AraC family transcriptional regulator</fullName>
    </submittedName>
</protein>
<accession>A0A3T7S348</accession>
<dbReference type="Pfam" id="PF12833">
    <property type="entry name" value="HTH_18"/>
    <property type="match status" value="1"/>
</dbReference>
<sequence length="335" mass="38844">MRIQVVWNDLVEVSMEETQQQHAYRSVENNAFIGNRLLWPERFGTGYTQIYHCDKHHSMLGITHGSLQKNVRVRAGSPFTTLGLCFILSGNYHVNYSSRGNWQDRRGECVVWYLPDELLNGTLGGKEPLNIVDFSISLPLLIQWFQEEPEQFPRSWHPFLEGRHPTFLERSIIPPSLWTPLNQLVRWRPRGELQTLYMESKIQECLALHLAFLLGKERRTPVRIELSSSDRKRVLEAALLVGAKLDDTPTLAELSCIVDLSESKLKRGFRQMFGMGVHGYVQMLRLEVARYLLDQQEMSIKQIAAQVGHTKQGHFSKLFRQYFGIKPKDYVKTLF</sequence>